<dbReference type="EMBL" id="BQKI01000011">
    <property type="protein sequence ID" value="GJN05088.1"/>
    <property type="molecule type" value="Genomic_DNA"/>
</dbReference>
<dbReference type="Proteomes" id="UP001054889">
    <property type="component" value="Unassembled WGS sequence"/>
</dbReference>
<comment type="caution">
    <text evidence="3">The sequence shown here is derived from an EMBL/GenBank/DDBJ whole genome shotgun (WGS) entry which is preliminary data.</text>
</comment>
<sequence length="118" mass="12527">MSSSSSPAGLPDDVLAGILRRLPARSLATSRRVCNSSNSGTFSPTRYTASSSTTAATARHASSPDQPQYPCLGSTADSTSSIPRPRASDERTVEHRAGPLQRFGPHVMLKFLKAKRAL</sequence>
<evidence type="ECO:0000313" key="3">
    <source>
        <dbReference type="EMBL" id="GJN05088.1"/>
    </source>
</evidence>
<proteinExistence type="predicted"/>
<keyword evidence="4" id="KW-1185">Reference proteome</keyword>
<dbReference type="InterPro" id="IPR036047">
    <property type="entry name" value="F-box-like_dom_sf"/>
</dbReference>
<feature type="compositionally biased region" description="Polar residues" evidence="1">
    <location>
        <begin position="27"/>
        <end position="44"/>
    </location>
</feature>
<evidence type="ECO:0000259" key="2">
    <source>
        <dbReference type="Pfam" id="PF00646"/>
    </source>
</evidence>
<organism evidence="3 4">
    <name type="scientific">Eleusine coracana subsp. coracana</name>
    <dbReference type="NCBI Taxonomy" id="191504"/>
    <lineage>
        <taxon>Eukaryota</taxon>
        <taxon>Viridiplantae</taxon>
        <taxon>Streptophyta</taxon>
        <taxon>Embryophyta</taxon>
        <taxon>Tracheophyta</taxon>
        <taxon>Spermatophyta</taxon>
        <taxon>Magnoliopsida</taxon>
        <taxon>Liliopsida</taxon>
        <taxon>Poales</taxon>
        <taxon>Poaceae</taxon>
        <taxon>PACMAD clade</taxon>
        <taxon>Chloridoideae</taxon>
        <taxon>Cynodonteae</taxon>
        <taxon>Eleusininae</taxon>
        <taxon>Eleusine</taxon>
    </lineage>
</organism>
<name>A0AAV5D3X8_ELECO</name>
<evidence type="ECO:0000256" key="1">
    <source>
        <dbReference type="SAM" id="MobiDB-lite"/>
    </source>
</evidence>
<accession>A0AAV5D3X8</accession>
<reference evidence="3" key="2">
    <citation type="submission" date="2021-12" db="EMBL/GenBank/DDBJ databases">
        <title>Resequencing data analysis of finger millet.</title>
        <authorList>
            <person name="Hatakeyama M."/>
            <person name="Aluri S."/>
            <person name="Balachadran M.T."/>
            <person name="Sivarajan S.R."/>
            <person name="Poveda L."/>
            <person name="Shimizu-Inatsugi R."/>
            <person name="Schlapbach R."/>
            <person name="Sreeman S.M."/>
            <person name="Shimizu K.K."/>
        </authorList>
    </citation>
    <scope>NUCLEOTIDE SEQUENCE</scope>
</reference>
<dbReference type="AlphaFoldDB" id="A0AAV5D3X8"/>
<feature type="region of interest" description="Disordered" evidence="1">
    <location>
        <begin position="27"/>
        <end position="99"/>
    </location>
</feature>
<reference evidence="3" key="1">
    <citation type="journal article" date="2018" name="DNA Res.">
        <title>Multiple hybrid de novo genome assembly of finger millet, an orphan allotetraploid crop.</title>
        <authorList>
            <person name="Hatakeyama M."/>
            <person name="Aluri S."/>
            <person name="Balachadran M.T."/>
            <person name="Sivarajan S.R."/>
            <person name="Patrignani A."/>
            <person name="Gruter S."/>
            <person name="Poveda L."/>
            <person name="Shimizu-Inatsugi R."/>
            <person name="Baeten J."/>
            <person name="Francoijs K.J."/>
            <person name="Nataraja K.N."/>
            <person name="Reddy Y.A.N."/>
            <person name="Phadnis S."/>
            <person name="Ravikumar R.L."/>
            <person name="Schlapbach R."/>
            <person name="Sreeman S.M."/>
            <person name="Shimizu K.K."/>
        </authorList>
    </citation>
    <scope>NUCLEOTIDE SEQUENCE</scope>
</reference>
<feature type="compositionally biased region" description="Low complexity" evidence="1">
    <location>
        <begin position="45"/>
        <end position="63"/>
    </location>
</feature>
<feature type="domain" description="F-box" evidence="2">
    <location>
        <begin position="10"/>
        <end position="39"/>
    </location>
</feature>
<protein>
    <recommendedName>
        <fullName evidence="2">F-box domain-containing protein</fullName>
    </recommendedName>
</protein>
<dbReference type="InterPro" id="IPR001810">
    <property type="entry name" value="F-box_dom"/>
</dbReference>
<dbReference type="Pfam" id="PF00646">
    <property type="entry name" value="F-box"/>
    <property type="match status" value="1"/>
</dbReference>
<feature type="compositionally biased region" description="Basic and acidic residues" evidence="1">
    <location>
        <begin position="86"/>
        <end position="97"/>
    </location>
</feature>
<dbReference type="SUPFAM" id="SSF81383">
    <property type="entry name" value="F-box domain"/>
    <property type="match status" value="1"/>
</dbReference>
<gene>
    <name evidence="3" type="primary">ga22689</name>
    <name evidence="3" type="ORF">PR202_ga22689</name>
</gene>
<evidence type="ECO:0000313" key="4">
    <source>
        <dbReference type="Proteomes" id="UP001054889"/>
    </source>
</evidence>